<protein>
    <submittedName>
        <fullName evidence="1">Uncharacterized protein</fullName>
    </submittedName>
</protein>
<keyword evidence="2" id="KW-1185">Reference proteome</keyword>
<evidence type="ECO:0000313" key="2">
    <source>
        <dbReference type="Proteomes" id="UP001562354"/>
    </source>
</evidence>
<reference evidence="1 2" key="1">
    <citation type="submission" date="2024-07" db="EMBL/GenBank/DDBJ databases">
        <title>Draft sequence of the Neodothiora populina.</title>
        <authorList>
            <person name="Drown D.D."/>
            <person name="Schuette U.S."/>
            <person name="Buechlein A.B."/>
            <person name="Rusch D.R."/>
            <person name="Winton L.W."/>
            <person name="Adams G.A."/>
        </authorList>
    </citation>
    <scope>NUCLEOTIDE SEQUENCE [LARGE SCALE GENOMIC DNA]</scope>
    <source>
        <strain evidence="1 2">CPC 39397</strain>
    </source>
</reference>
<sequence>MTVDDVSLVALIVSAMALIITTAQVLQQYFATADGYRQCQPSVMGPWARRTRMRWRWKEFRFETIYAVPRLSLTSQALEPSGSRAIPPFIDQPDLQAVQVTADKGLRDADGHGELVGWVYMLQYLALHDLHSRRRTVPHLYHDAIHAQDHHQHLRCPRVDVMSRSWDFVPSDVVRPLALTNVSTIAIIARRLGMTWKQFEPSKGIFLAEGNHQVILSTDIRGLGTCLHYVRDPILDEDIVAQAIIRRTSAMHMADDLGFGRIGRGRLFGLTTSNFLIGNLPDAATTLPSLMDSPQSSEVVLSALRTASNADATNRMTPVNDMIPFLTPFLGISTVERPIIPWPNSSPRGLTCVSFDIFKDHLSAYVNRTAANDATALARLILTQCEHLARDLNRPSPPIEARLPSLEDDMNFYSPSETQKLFDAFQAIDGILATNAVVRAGRYRDLVGGHLVLMCKIASENLPTDTMRVQRLFTGLSEFGDKIRADWQVRLQSSSDTHPSTNNIPTGEIIQCGWLAMFLRAMCWQRLHVVAQPDVAALPAEFEESKFPVYIC</sequence>
<comment type="caution">
    <text evidence="1">The sequence shown here is derived from an EMBL/GenBank/DDBJ whole genome shotgun (WGS) entry which is preliminary data.</text>
</comment>
<dbReference type="EMBL" id="JBFMKM010000006">
    <property type="protein sequence ID" value="KAL1305751.1"/>
    <property type="molecule type" value="Genomic_DNA"/>
</dbReference>
<accession>A0ABR3PJ23</accession>
<name>A0ABR3PJ23_9PEZI</name>
<dbReference type="RefSeq" id="XP_069202024.1">
    <property type="nucleotide sequence ID" value="XM_069347422.1"/>
</dbReference>
<proteinExistence type="predicted"/>
<evidence type="ECO:0000313" key="1">
    <source>
        <dbReference type="EMBL" id="KAL1305751.1"/>
    </source>
</evidence>
<dbReference type="GeneID" id="95981031"/>
<dbReference type="Proteomes" id="UP001562354">
    <property type="component" value="Unassembled WGS sequence"/>
</dbReference>
<organism evidence="1 2">
    <name type="scientific">Neodothiora populina</name>
    <dbReference type="NCBI Taxonomy" id="2781224"/>
    <lineage>
        <taxon>Eukaryota</taxon>
        <taxon>Fungi</taxon>
        <taxon>Dikarya</taxon>
        <taxon>Ascomycota</taxon>
        <taxon>Pezizomycotina</taxon>
        <taxon>Dothideomycetes</taxon>
        <taxon>Dothideomycetidae</taxon>
        <taxon>Dothideales</taxon>
        <taxon>Dothioraceae</taxon>
        <taxon>Neodothiora</taxon>
    </lineage>
</organism>
<gene>
    <name evidence="1" type="ORF">AAFC00_007332</name>
</gene>